<dbReference type="EMBL" id="LS483470">
    <property type="protein sequence ID" value="SQI43501.1"/>
    <property type="molecule type" value="Genomic_DNA"/>
</dbReference>
<dbReference type="KEGG" id="lri:NCTC12151_03097"/>
<sequence>MKPLSELINLQEPAWPMVQEWLKGATNDYEVLPKEAEIAEQALHQLQVTTRSPMGSVVYETGGILIDGGWLRILGSGHPRLTRSPAAWTALATKKQAMQILLIADDASGGFFALNGGGLGEDLGQVYYLAPDSLGWEALDVGYSDFLRWALCGDLAQFYQTVRWQGWRSDMASLGGDDVYAFFPFLWTEPNRLLDERERATVPIAEHWALTQEFRQQLG</sequence>
<dbReference type="InterPro" id="IPR021239">
    <property type="entry name" value="DUF2625"/>
</dbReference>
<keyword evidence="2" id="KW-1185">Reference proteome</keyword>
<evidence type="ECO:0000313" key="2">
    <source>
        <dbReference type="Proteomes" id="UP000249005"/>
    </source>
</evidence>
<organism evidence="1 2">
    <name type="scientific">Leminorella richardii</name>
    <dbReference type="NCBI Taxonomy" id="158841"/>
    <lineage>
        <taxon>Bacteria</taxon>
        <taxon>Pseudomonadati</taxon>
        <taxon>Pseudomonadota</taxon>
        <taxon>Gammaproteobacteria</taxon>
        <taxon>Enterobacterales</taxon>
        <taxon>Budviciaceae</taxon>
        <taxon>Leminorella</taxon>
    </lineage>
</organism>
<dbReference type="Proteomes" id="UP000249005">
    <property type="component" value="Chromosome 1"/>
</dbReference>
<reference evidence="1 2" key="1">
    <citation type="submission" date="2018-06" db="EMBL/GenBank/DDBJ databases">
        <authorList>
            <consortium name="Pathogen Informatics"/>
            <person name="Doyle S."/>
        </authorList>
    </citation>
    <scope>NUCLEOTIDE SEQUENCE [LARGE SCALE GENOMIC DNA]</scope>
    <source>
        <strain evidence="1 2">NCTC12151</strain>
    </source>
</reference>
<proteinExistence type="predicted"/>
<dbReference type="NCBIfam" id="NF008498">
    <property type="entry name" value="PRK11408.1-5"/>
    <property type="match status" value="1"/>
</dbReference>
<evidence type="ECO:0000313" key="1">
    <source>
        <dbReference type="EMBL" id="SQI43501.1"/>
    </source>
</evidence>
<protein>
    <submittedName>
        <fullName evidence="1">Protein of uncharacterized function DUF2625</fullName>
    </submittedName>
</protein>
<accession>A0A2X4UXG6</accession>
<name>A0A2X4UXG6_9GAMM</name>
<dbReference type="OrthoDB" id="1550811at2"/>
<dbReference type="Pfam" id="PF10946">
    <property type="entry name" value="DUF2625"/>
    <property type="match status" value="1"/>
</dbReference>
<dbReference type="RefSeq" id="WP_111741437.1">
    <property type="nucleotide sequence ID" value="NZ_LR698987.1"/>
</dbReference>
<dbReference type="AlphaFoldDB" id="A0A2X4UXG6"/>
<gene>
    <name evidence="1" type="ORF">NCTC12151_03097</name>
</gene>